<protein>
    <submittedName>
        <fullName evidence="3">Uncharacterized protein</fullName>
    </submittedName>
</protein>
<comment type="caution">
    <text evidence="3">The sequence shown here is derived from an EMBL/GenBank/DDBJ whole genome shotgun (WGS) entry which is preliminary data.</text>
</comment>
<dbReference type="OrthoDB" id="10288263at2759"/>
<gene>
    <name evidence="3" type="ORF">N7509_009511</name>
</gene>
<organism evidence="3 4">
    <name type="scientific">Penicillium cosmopolitanum</name>
    <dbReference type="NCBI Taxonomy" id="1131564"/>
    <lineage>
        <taxon>Eukaryota</taxon>
        <taxon>Fungi</taxon>
        <taxon>Dikarya</taxon>
        <taxon>Ascomycota</taxon>
        <taxon>Pezizomycotina</taxon>
        <taxon>Eurotiomycetes</taxon>
        <taxon>Eurotiomycetidae</taxon>
        <taxon>Eurotiales</taxon>
        <taxon>Aspergillaceae</taxon>
        <taxon>Penicillium</taxon>
    </lineage>
</organism>
<evidence type="ECO:0000256" key="2">
    <source>
        <dbReference type="SAM" id="Phobius"/>
    </source>
</evidence>
<reference evidence="3" key="1">
    <citation type="submission" date="2022-12" db="EMBL/GenBank/DDBJ databases">
        <authorList>
            <person name="Petersen C."/>
        </authorList>
    </citation>
    <scope>NUCLEOTIDE SEQUENCE</scope>
    <source>
        <strain evidence="3">IBT 29677</strain>
    </source>
</reference>
<keyword evidence="2" id="KW-1133">Transmembrane helix</keyword>
<evidence type="ECO:0000313" key="3">
    <source>
        <dbReference type="EMBL" id="KAJ5386970.1"/>
    </source>
</evidence>
<feature type="transmembrane region" description="Helical" evidence="2">
    <location>
        <begin position="72"/>
        <end position="90"/>
    </location>
</feature>
<keyword evidence="2" id="KW-0472">Membrane</keyword>
<keyword evidence="2" id="KW-0812">Transmembrane</keyword>
<reference evidence="3" key="2">
    <citation type="journal article" date="2023" name="IMA Fungus">
        <title>Comparative genomic study of the Penicillium genus elucidates a diverse pangenome and 15 lateral gene transfer events.</title>
        <authorList>
            <person name="Petersen C."/>
            <person name="Sorensen T."/>
            <person name="Nielsen M.R."/>
            <person name="Sondergaard T.E."/>
            <person name="Sorensen J.L."/>
            <person name="Fitzpatrick D.A."/>
            <person name="Frisvad J.C."/>
            <person name="Nielsen K.L."/>
        </authorList>
    </citation>
    <scope>NUCLEOTIDE SEQUENCE</scope>
    <source>
        <strain evidence="3">IBT 29677</strain>
    </source>
</reference>
<sequence>MTHHRQPYDDPAQIQHGNRVTELKGKHSSSIEGSKSTDNGRDTENQLSPFLRLGPSWAEIRQEWQDGSRAKVIVWFAVVSLFGWCLGQGISKMI</sequence>
<dbReference type="Proteomes" id="UP001147747">
    <property type="component" value="Unassembled WGS sequence"/>
</dbReference>
<feature type="compositionally biased region" description="Polar residues" evidence="1">
    <location>
        <begin position="28"/>
        <end position="37"/>
    </location>
</feature>
<feature type="region of interest" description="Disordered" evidence="1">
    <location>
        <begin position="1"/>
        <end position="48"/>
    </location>
</feature>
<evidence type="ECO:0000256" key="1">
    <source>
        <dbReference type="SAM" id="MobiDB-lite"/>
    </source>
</evidence>
<evidence type="ECO:0000313" key="4">
    <source>
        <dbReference type="Proteomes" id="UP001147747"/>
    </source>
</evidence>
<dbReference type="EMBL" id="JAPZBU010000009">
    <property type="protein sequence ID" value="KAJ5386970.1"/>
    <property type="molecule type" value="Genomic_DNA"/>
</dbReference>
<name>A0A9W9VPP1_9EURO</name>
<keyword evidence="4" id="KW-1185">Reference proteome</keyword>
<dbReference type="GeneID" id="81373128"/>
<dbReference type="RefSeq" id="XP_056484768.1">
    <property type="nucleotide sequence ID" value="XM_056634148.1"/>
</dbReference>
<dbReference type="AlphaFoldDB" id="A0A9W9VPP1"/>
<accession>A0A9W9VPP1</accession>
<proteinExistence type="predicted"/>